<organism evidence="1 2">
    <name type="scientific">Herbiconiux daphne</name>
    <dbReference type="NCBI Taxonomy" id="2970914"/>
    <lineage>
        <taxon>Bacteria</taxon>
        <taxon>Bacillati</taxon>
        <taxon>Actinomycetota</taxon>
        <taxon>Actinomycetes</taxon>
        <taxon>Micrococcales</taxon>
        <taxon>Microbacteriaceae</taxon>
        <taxon>Herbiconiux</taxon>
    </lineage>
</organism>
<protein>
    <recommendedName>
        <fullName evidence="3">Phage tail protein</fullName>
    </recommendedName>
</protein>
<dbReference type="RefSeq" id="WP_259542716.1">
    <property type="nucleotide sequence ID" value="NZ_JANLCJ010000097.1"/>
</dbReference>
<dbReference type="InterPro" id="IPR033767">
    <property type="entry name" value="Tail_Gp11"/>
</dbReference>
<comment type="caution">
    <text evidence="1">The sequence shown here is derived from an EMBL/GenBank/DDBJ whole genome shotgun (WGS) entry which is preliminary data.</text>
</comment>
<reference evidence="1" key="1">
    <citation type="submission" date="2022-08" db="EMBL/GenBank/DDBJ databases">
        <authorList>
            <person name="Deng Y."/>
            <person name="Han X.-F."/>
            <person name="Zhang Y.-Q."/>
        </authorList>
    </citation>
    <scope>NUCLEOTIDE SEQUENCE</scope>
    <source>
        <strain evidence="1">CPCC 203386</strain>
    </source>
</reference>
<name>A0ABT2H9L2_9MICO</name>
<feature type="non-terminal residue" evidence="1">
    <location>
        <position position="175"/>
    </location>
</feature>
<gene>
    <name evidence="1" type="ORF">N1032_23255</name>
</gene>
<evidence type="ECO:0008006" key="3">
    <source>
        <dbReference type="Google" id="ProtNLM"/>
    </source>
</evidence>
<dbReference type="Pfam" id="PF17212">
    <property type="entry name" value="Tube"/>
    <property type="match status" value="1"/>
</dbReference>
<dbReference type="Proteomes" id="UP001165586">
    <property type="component" value="Unassembled WGS sequence"/>
</dbReference>
<evidence type="ECO:0000313" key="1">
    <source>
        <dbReference type="EMBL" id="MCS5736651.1"/>
    </source>
</evidence>
<sequence length="175" mass="19944">MANDAFIQSDAELEAINDILSCIGETAITEIEGADDNADVANALRCLRNANREVQAQGWTWNTVESMTLTPNNVTKNIKYLDKYLRVMSTDGATNYRRRNDLVFDSTASTDKFDAPIQVKMVELQEYDEMPQCFRDLIVIRASRRYNIRFFGAAEIEAALANDEDNAYRICMEYE</sequence>
<keyword evidence="2" id="KW-1185">Reference proteome</keyword>
<proteinExistence type="predicted"/>
<evidence type="ECO:0000313" key="2">
    <source>
        <dbReference type="Proteomes" id="UP001165586"/>
    </source>
</evidence>
<dbReference type="EMBL" id="JANLCJ010000097">
    <property type="protein sequence ID" value="MCS5736651.1"/>
    <property type="molecule type" value="Genomic_DNA"/>
</dbReference>
<accession>A0ABT2H9L2</accession>